<feature type="region of interest" description="Disordered" evidence="1">
    <location>
        <begin position="1"/>
        <end position="47"/>
    </location>
</feature>
<organism evidence="2 3">
    <name type="scientific">Stylosanthes scabra</name>
    <dbReference type="NCBI Taxonomy" id="79078"/>
    <lineage>
        <taxon>Eukaryota</taxon>
        <taxon>Viridiplantae</taxon>
        <taxon>Streptophyta</taxon>
        <taxon>Embryophyta</taxon>
        <taxon>Tracheophyta</taxon>
        <taxon>Spermatophyta</taxon>
        <taxon>Magnoliopsida</taxon>
        <taxon>eudicotyledons</taxon>
        <taxon>Gunneridae</taxon>
        <taxon>Pentapetalae</taxon>
        <taxon>rosids</taxon>
        <taxon>fabids</taxon>
        <taxon>Fabales</taxon>
        <taxon>Fabaceae</taxon>
        <taxon>Papilionoideae</taxon>
        <taxon>50 kb inversion clade</taxon>
        <taxon>dalbergioids sensu lato</taxon>
        <taxon>Dalbergieae</taxon>
        <taxon>Pterocarpus clade</taxon>
        <taxon>Stylosanthes</taxon>
    </lineage>
</organism>
<gene>
    <name evidence="2" type="ORF">PIB30_079128</name>
</gene>
<reference evidence="2 3" key="1">
    <citation type="journal article" date="2023" name="Plants (Basel)">
        <title>Bridging the Gap: Combining Genomics and Transcriptomics Approaches to Understand Stylosanthes scabra, an Orphan Legume from the Brazilian Caatinga.</title>
        <authorList>
            <person name="Ferreira-Neto J.R.C."/>
            <person name="da Silva M.D."/>
            <person name="Binneck E."/>
            <person name="de Melo N.F."/>
            <person name="da Silva R.H."/>
            <person name="de Melo A.L.T.M."/>
            <person name="Pandolfi V."/>
            <person name="Bustamante F.O."/>
            <person name="Brasileiro-Vidal A.C."/>
            <person name="Benko-Iseppon A.M."/>
        </authorList>
    </citation>
    <scope>NUCLEOTIDE SEQUENCE [LARGE SCALE GENOMIC DNA]</scope>
    <source>
        <tissue evidence="2">Leaves</tissue>
    </source>
</reference>
<name>A0ABU6WRV1_9FABA</name>
<feature type="compositionally biased region" description="Basic and acidic residues" evidence="1">
    <location>
        <begin position="15"/>
        <end position="24"/>
    </location>
</feature>
<keyword evidence="3" id="KW-1185">Reference proteome</keyword>
<proteinExistence type="predicted"/>
<comment type="caution">
    <text evidence="2">The sequence shown here is derived from an EMBL/GenBank/DDBJ whole genome shotgun (WGS) entry which is preliminary data.</text>
</comment>
<dbReference type="Proteomes" id="UP001341840">
    <property type="component" value="Unassembled WGS sequence"/>
</dbReference>
<protein>
    <submittedName>
        <fullName evidence="2">Uncharacterized protein</fullName>
    </submittedName>
</protein>
<dbReference type="EMBL" id="JASCZI010182355">
    <property type="protein sequence ID" value="MED6187720.1"/>
    <property type="molecule type" value="Genomic_DNA"/>
</dbReference>
<accession>A0ABU6WRV1</accession>
<feature type="compositionally biased region" description="Acidic residues" evidence="1">
    <location>
        <begin position="157"/>
        <end position="220"/>
    </location>
</feature>
<evidence type="ECO:0000313" key="3">
    <source>
        <dbReference type="Proteomes" id="UP001341840"/>
    </source>
</evidence>
<feature type="compositionally biased region" description="Basic and acidic residues" evidence="1">
    <location>
        <begin position="33"/>
        <end position="47"/>
    </location>
</feature>
<sequence length="243" mass="27610">MIKPNHFKEKRKKGKTEDNKGSDQKKKKKKRDRSGTEEKVEEKLAEAKSEKTTIKCSSFSGLMGKVKVLKIILHRAKGADAHLRVVVRTHQPPSMRTHHNAWRVVNETPLCVLTRAERTHPSRRGRALGMAPKALTNSINLFIYILGEGLAADQDLEDEELEEKDPEENLEEGPEEKDPEENLEEGPEEKDPEMGPDQDMENEEMEEEVEQVPNDDEEFVDYFKLAPPSSPDSSDESLPPTDD</sequence>
<evidence type="ECO:0000313" key="2">
    <source>
        <dbReference type="EMBL" id="MED6187720.1"/>
    </source>
</evidence>
<feature type="region of interest" description="Disordered" evidence="1">
    <location>
        <begin position="157"/>
        <end position="243"/>
    </location>
</feature>
<evidence type="ECO:0000256" key="1">
    <source>
        <dbReference type="SAM" id="MobiDB-lite"/>
    </source>
</evidence>